<dbReference type="PROSITE" id="PS51725">
    <property type="entry name" value="ABM"/>
    <property type="match status" value="1"/>
</dbReference>
<gene>
    <name evidence="2" type="ORF">SAMN05444169_8202</name>
</gene>
<evidence type="ECO:0000313" key="2">
    <source>
        <dbReference type="EMBL" id="SHH58579.1"/>
    </source>
</evidence>
<dbReference type="EMBL" id="LT670818">
    <property type="protein sequence ID" value="SHH58579.1"/>
    <property type="molecule type" value="Genomic_DNA"/>
</dbReference>
<keyword evidence="2" id="KW-0560">Oxidoreductase</keyword>
<evidence type="ECO:0000313" key="3">
    <source>
        <dbReference type="Proteomes" id="UP000190675"/>
    </source>
</evidence>
<dbReference type="Gene3D" id="3.30.70.100">
    <property type="match status" value="1"/>
</dbReference>
<dbReference type="AlphaFoldDB" id="A0A1M5U6K7"/>
<dbReference type="Proteomes" id="UP000190675">
    <property type="component" value="Chromosome I"/>
</dbReference>
<evidence type="ECO:0000259" key="1">
    <source>
        <dbReference type="PROSITE" id="PS51725"/>
    </source>
</evidence>
<feature type="domain" description="ABM" evidence="1">
    <location>
        <begin position="2"/>
        <end position="91"/>
    </location>
</feature>
<dbReference type="SUPFAM" id="SSF54909">
    <property type="entry name" value="Dimeric alpha+beta barrel"/>
    <property type="match status" value="1"/>
</dbReference>
<dbReference type="Pfam" id="PF03992">
    <property type="entry name" value="ABM"/>
    <property type="match status" value="1"/>
</dbReference>
<dbReference type="InterPro" id="IPR050744">
    <property type="entry name" value="AI-2_Isomerase_LsrG"/>
</dbReference>
<keyword evidence="2" id="KW-0503">Monooxygenase</keyword>
<dbReference type="GO" id="GO:0004497">
    <property type="term" value="F:monooxygenase activity"/>
    <property type="evidence" value="ECO:0007669"/>
    <property type="project" value="UniProtKB-KW"/>
</dbReference>
<sequence>MIDIIATQRVNAGMEEAFEVLTRELTANTLSRDSGCLRYEWYRADAPQTYILVERWADQAAVQAHLSADHLAALMPRLRDCVPEKFTFIRLTRIE</sequence>
<dbReference type="InterPro" id="IPR011008">
    <property type="entry name" value="Dimeric_a/b-barrel"/>
</dbReference>
<name>A0A1M5U6K7_9BRAD</name>
<dbReference type="PANTHER" id="PTHR33336:SF3">
    <property type="entry name" value="ABM DOMAIN-CONTAINING PROTEIN"/>
    <property type="match status" value="1"/>
</dbReference>
<accession>A0A1M5U6K7</accession>
<dbReference type="PANTHER" id="PTHR33336">
    <property type="entry name" value="QUINOL MONOOXYGENASE YGIN-RELATED"/>
    <property type="match status" value="1"/>
</dbReference>
<protein>
    <submittedName>
        <fullName evidence="2">Quinol monooxygenase YgiN</fullName>
    </submittedName>
</protein>
<dbReference type="InterPro" id="IPR007138">
    <property type="entry name" value="ABM_dom"/>
</dbReference>
<organism evidence="2 3">
    <name type="scientific">Bradyrhizobium erythrophlei</name>
    <dbReference type="NCBI Taxonomy" id="1437360"/>
    <lineage>
        <taxon>Bacteria</taxon>
        <taxon>Pseudomonadati</taxon>
        <taxon>Pseudomonadota</taxon>
        <taxon>Alphaproteobacteria</taxon>
        <taxon>Hyphomicrobiales</taxon>
        <taxon>Nitrobacteraceae</taxon>
        <taxon>Bradyrhizobium</taxon>
    </lineage>
</organism>
<proteinExistence type="predicted"/>
<reference evidence="2 3" key="1">
    <citation type="submission" date="2016-11" db="EMBL/GenBank/DDBJ databases">
        <authorList>
            <person name="Jaros S."/>
            <person name="Januszkiewicz K."/>
            <person name="Wedrychowicz H."/>
        </authorList>
    </citation>
    <scope>NUCLEOTIDE SEQUENCE [LARGE SCALE GENOMIC DNA]</scope>
    <source>
        <strain evidence="2 3">GAS242</strain>
    </source>
</reference>